<dbReference type="FunFam" id="3.40.1390.30:FF:000001">
    <property type="entry name" value="GTP cyclohydrolase 1 type 2"/>
    <property type="match status" value="1"/>
</dbReference>
<dbReference type="Gene3D" id="3.40.1390.30">
    <property type="entry name" value="NIF3 (NGG1p interacting factor 3)-like"/>
    <property type="match status" value="1"/>
</dbReference>
<keyword evidence="4" id="KW-1185">Reference proteome</keyword>
<evidence type="ECO:0000256" key="1">
    <source>
        <dbReference type="ARBA" id="ARBA00006964"/>
    </source>
</evidence>
<evidence type="ECO:0000256" key="2">
    <source>
        <dbReference type="PIRSR" id="PIRSR602678-1"/>
    </source>
</evidence>
<dbReference type="Pfam" id="PF01784">
    <property type="entry name" value="DUF34_NIF3"/>
    <property type="match status" value="1"/>
</dbReference>
<dbReference type="Proteomes" id="UP000076798">
    <property type="component" value="Unassembled WGS sequence"/>
</dbReference>
<dbReference type="SUPFAM" id="SSF102705">
    <property type="entry name" value="NIF3 (NGG1p interacting factor 3)-like"/>
    <property type="match status" value="1"/>
</dbReference>
<dbReference type="OrthoDB" id="3345469at2759"/>
<dbReference type="InterPro" id="IPR036069">
    <property type="entry name" value="DUF34/NIF3_sf"/>
</dbReference>
<organism evidence="3 4">
    <name type="scientific">Sistotremastrum suecicum HHB10207 ss-3</name>
    <dbReference type="NCBI Taxonomy" id="1314776"/>
    <lineage>
        <taxon>Eukaryota</taxon>
        <taxon>Fungi</taxon>
        <taxon>Dikarya</taxon>
        <taxon>Basidiomycota</taxon>
        <taxon>Agaricomycotina</taxon>
        <taxon>Agaricomycetes</taxon>
        <taxon>Sistotremastrales</taxon>
        <taxon>Sistotremastraceae</taxon>
        <taxon>Sistotremastrum</taxon>
    </lineage>
</organism>
<feature type="binding site" evidence="2">
    <location>
        <position position="68"/>
    </location>
    <ligand>
        <name>a divalent metal cation</name>
        <dbReference type="ChEBI" id="CHEBI:60240"/>
        <label>1</label>
    </ligand>
</feature>
<evidence type="ECO:0000313" key="3">
    <source>
        <dbReference type="EMBL" id="KZT43867.1"/>
    </source>
</evidence>
<dbReference type="AlphaFoldDB" id="A0A166ILL2"/>
<accession>A0A166ILL2</accession>
<dbReference type="InterPro" id="IPR002678">
    <property type="entry name" value="DUF34/NIF3"/>
</dbReference>
<gene>
    <name evidence="3" type="ORF">SISSUDRAFT_1039778</name>
</gene>
<dbReference type="GO" id="GO:0046872">
    <property type="term" value="F:metal ion binding"/>
    <property type="evidence" value="ECO:0007669"/>
    <property type="project" value="UniProtKB-KW"/>
</dbReference>
<dbReference type="GO" id="GO:0005739">
    <property type="term" value="C:mitochondrion"/>
    <property type="evidence" value="ECO:0007669"/>
    <property type="project" value="TreeGrafter"/>
</dbReference>
<dbReference type="PANTHER" id="PTHR13799:SF13">
    <property type="entry name" value="NIF3-LIKE PROTEIN 1"/>
    <property type="match status" value="1"/>
</dbReference>
<protein>
    <submittedName>
        <fullName evidence="3">NGG1p interacting factor 3</fullName>
    </submittedName>
</protein>
<dbReference type="EMBL" id="KV428006">
    <property type="protein sequence ID" value="KZT43867.1"/>
    <property type="molecule type" value="Genomic_DNA"/>
</dbReference>
<keyword evidence="2" id="KW-0479">Metal-binding</keyword>
<dbReference type="PANTHER" id="PTHR13799">
    <property type="entry name" value="NGG1 INTERACTING FACTOR 3"/>
    <property type="match status" value="1"/>
</dbReference>
<proteinExistence type="inferred from homology"/>
<comment type="similarity">
    <text evidence="1">Belongs to the GTP cyclohydrolase I type 2/NIF3 family.</text>
</comment>
<dbReference type="STRING" id="1314776.A0A166ILL2"/>
<evidence type="ECO:0000313" key="4">
    <source>
        <dbReference type="Proteomes" id="UP000076798"/>
    </source>
</evidence>
<reference evidence="3 4" key="1">
    <citation type="journal article" date="2016" name="Mol. Biol. Evol.">
        <title>Comparative Genomics of Early-Diverging Mushroom-Forming Fungi Provides Insights into the Origins of Lignocellulose Decay Capabilities.</title>
        <authorList>
            <person name="Nagy L.G."/>
            <person name="Riley R."/>
            <person name="Tritt A."/>
            <person name="Adam C."/>
            <person name="Daum C."/>
            <person name="Floudas D."/>
            <person name="Sun H."/>
            <person name="Yadav J.S."/>
            <person name="Pangilinan J."/>
            <person name="Larsson K.H."/>
            <person name="Matsuura K."/>
            <person name="Barry K."/>
            <person name="Labutti K."/>
            <person name="Kuo R."/>
            <person name="Ohm R.A."/>
            <person name="Bhattacharya S.S."/>
            <person name="Shirouzu T."/>
            <person name="Yoshinaga Y."/>
            <person name="Martin F.M."/>
            <person name="Grigoriev I.V."/>
            <person name="Hibbett D.S."/>
        </authorList>
    </citation>
    <scope>NUCLEOTIDE SEQUENCE [LARGE SCALE GENOMIC DNA]</scope>
    <source>
        <strain evidence="3 4">HHB10207 ss-3</strain>
    </source>
</reference>
<name>A0A166ILL2_9AGAM</name>
<feature type="binding site" evidence="2">
    <location>
        <position position="106"/>
    </location>
    <ligand>
        <name>a divalent metal cation</name>
        <dbReference type="ChEBI" id="CHEBI:60240"/>
        <label>1</label>
    </ligand>
</feature>
<sequence>MASLKHIISILERLAPPRLAESWDNTGIILHPEKLRANSPRILLTIDLTPAVCQEALDTPTSVIVAYHPPIFKPLSSLSYNDPIQNSLLKCAAAGIAVYCPHTALDTVQGGINDWLAHGLGNGGVESIRSIPGEDVGIGRRVSLANEVPLDALVAKIKNFLHINNGTDRLLRTTLRGLY</sequence>